<dbReference type="AlphaFoldDB" id="A0A212J7S8"/>
<dbReference type="RefSeq" id="WP_296939331.1">
    <property type="nucleotide sequence ID" value="NZ_LT599032.1"/>
</dbReference>
<dbReference type="SUPFAM" id="SSF51126">
    <property type="entry name" value="Pectin lyase-like"/>
    <property type="match status" value="1"/>
</dbReference>
<accession>A0A212J7S8</accession>
<dbReference type="EMBL" id="FLUM01000001">
    <property type="protein sequence ID" value="SBV95478.1"/>
    <property type="molecule type" value="Genomic_DNA"/>
</dbReference>
<sequence>MKKKMKKIILILLWIYVGVPLFASEKILEVKKHLTVDNITTFNTIGAALKVAIDGDKVRIFEGIYEEYGLLVPDGVSLIGIGYVHIKGELPETVTTRELENISTIDMFNNGSLENLFVTAKNMRYPVHSDFSRGGTKQEIVNCRFIHYGNRSIYNYRLMNKKTSPDGPTDVMKVQSAWGGGTKGGDKRYFKGCYFESPLRAFSTHNNVNFNETLGASLTVLEDCEMISHGIDVDGVDIGFTAPVVIQSLPSKSPDKIILTNCKINGYLCFHNPSTHEIYCNTPGLKMVFNVLGGSKVIRDQIGTVNNNLSWYPRIVNEIDAFKNISLQMIARGKAVKRSGYGIELMTDKDDSSLFLGVAMQDIAPKQCGDVKHKGYLLRPYLDGLETVIIEEGDNIGVNADGSFERNSGLFVCRAVDNQNVEISR</sequence>
<reference evidence="1" key="1">
    <citation type="submission" date="2016-04" db="EMBL/GenBank/DDBJ databases">
        <authorList>
            <person name="Evans L.H."/>
            <person name="Alamgir A."/>
            <person name="Owens N."/>
            <person name="Weber N.D."/>
            <person name="Virtaneva K."/>
            <person name="Barbian K."/>
            <person name="Babar A."/>
            <person name="Rosenke K."/>
        </authorList>
    </citation>
    <scope>NUCLEOTIDE SEQUENCE</scope>
    <source>
        <strain evidence="1">86-1</strain>
    </source>
</reference>
<proteinExistence type="predicted"/>
<evidence type="ECO:0008006" key="2">
    <source>
        <dbReference type="Google" id="ProtNLM"/>
    </source>
</evidence>
<dbReference type="InterPro" id="IPR011050">
    <property type="entry name" value="Pectin_lyase_fold/virulence"/>
</dbReference>
<gene>
    <name evidence="1" type="ORF">KL86DYS1_11402</name>
</gene>
<evidence type="ECO:0000313" key="1">
    <source>
        <dbReference type="EMBL" id="SBV95478.1"/>
    </source>
</evidence>
<name>A0A212J7S8_9BACT</name>
<organism evidence="1">
    <name type="scientific">uncultured Dysgonomonas sp</name>
    <dbReference type="NCBI Taxonomy" id="206096"/>
    <lineage>
        <taxon>Bacteria</taxon>
        <taxon>Pseudomonadati</taxon>
        <taxon>Bacteroidota</taxon>
        <taxon>Bacteroidia</taxon>
        <taxon>Bacteroidales</taxon>
        <taxon>Dysgonomonadaceae</taxon>
        <taxon>Dysgonomonas</taxon>
        <taxon>environmental samples</taxon>
    </lineage>
</organism>
<protein>
    <recommendedName>
        <fullName evidence="2">Right handed beta helix domain-containing protein</fullName>
    </recommendedName>
</protein>